<evidence type="ECO:0000256" key="14">
    <source>
        <dbReference type="ARBA" id="ARBA00022777"/>
    </source>
</evidence>
<keyword evidence="26" id="KW-1185">Reference proteome</keyword>
<dbReference type="InterPro" id="IPR000121">
    <property type="entry name" value="PEP_util_C"/>
</dbReference>
<dbReference type="KEGG" id="vpy:HZI73_08800"/>
<comment type="catalytic activity">
    <reaction evidence="1 17">
        <text>L-histidyl-[protein] + phosphoenolpyruvate = N(pros)-phospho-L-histidyl-[protein] + pyruvate</text>
        <dbReference type="Rhea" id="RHEA:23880"/>
        <dbReference type="Rhea" id="RHEA-COMP:9745"/>
        <dbReference type="Rhea" id="RHEA-COMP:9746"/>
        <dbReference type="ChEBI" id="CHEBI:15361"/>
        <dbReference type="ChEBI" id="CHEBI:29979"/>
        <dbReference type="ChEBI" id="CHEBI:58702"/>
        <dbReference type="ChEBI" id="CHEBI:64837"/>
        <dbReference type="EC" id="2.7.3.9"/>
    </reaction>
</comment>
<dbReference type="InterPro" id="IPR018274">
    <property type="entry name" value="PEP_util_AS"/>
</dbReference>
<dbReference type="InterPro" id="IPR008279">
    <property type="entry name" value="PEP-util_enz_mobile_dom"/>
</dbReference>
<keyword evidence="14 17" id="KW-0418">Kinase</keyword>
<feature type="binding site" evidence="20">
    <location>
        <position position="436"/>
    </location>
    <ligand>
        <name>Mg(2+)</name>
        <dbReference type="ChEBI" id="CHEBI:18420"/>
    </ligand>
</feature>
<dbReference type="EMBL" id="CP058649">
    <property type="protein sequence ID" value="QUI22393.1"/>
    <property type="molecule type" value="Genomic_DNA"/>
</dbReference>
<keyword evidence="11 17" id="KW-0808">Transferase</keyword>
<evidence type="ECO:0000256" key="12">
    <source>
        <dbReference type="ARBA" id="ARBA00022683"/>
    </source>
</evidence>
<dbReference type="PRINTS" id="PR01736">
    <property type="entry name" value="PHPHTRNFRASE"/>
</dbReference>
<evidence type="ECO:0000313" key="25">
    <source>
        <dbReference type="EMBL" id="QUI22393.1"/>
    </source>
</evidence>
<evidence type="ECO:0000259" key="24">
    <source>
        <dbReference type="Pfam" id="PF05524"/>
    </source>
</evidence>
<dbReference type="InterPro" id="IPR036637">
    <property type="entry name" value="Phosphohistidine_dom_sf"/>
</dbReference>
<keyword evidence="8 17" id="KW-0813">Transport</keyword>
<dbReference type="EC" id="2.7.3.9" evidence="6 17"/>
<dbReference type="InterPro" id="IPR006318">
    <property type="entry name" value="PTS_EI-like"/>
</dbReference>
<evidence type="ECO:0000256" key="13">
    <source>
        <dbReference type="ARBA" id="ARBA00022723"/>
    </source>
</evidence>
<dbReference type="Pfam" id="PF05524">
    <property type="entry name" value="PEP-utilisers_N"/>
    <property type="match status" value="1"/>
</dbReference>
<dbReference type="Gene3D" id="1.10.274.10">
    <property type="entry name" value="PtsI, HPr-binding domain"/>
    <property type="match status" value="1"/>
</dbReference>
<evidence type="ECO:0000256" key="8">
    <source>
        <dbReference type="ARBA" id="ARBA00022448"/>
    </source>
</evidence>
<dbReference type="Gene3D" id="3.50.30.10">
    <property type="entry name" value="Phosphohistidine domain"/>
    <property type="match status" value="1"/>
</dbReference>
<dbReference type="Pfam" id="PF02896">
    <property type="entry name" value="PEP-utilizers_C"/>
    <property type="match status" value="1"/>
</dbReference>
<comment type="cofactor">
    <cofactor evidence="2 17 20">
        <name>Mg(2+)</name>
        <dbReference type="ChEBI" id="CHEBI:18420"/>
    </cofactor>
</comment>
<keyword evidence="15 17" id="KW-0460">Magnesium</keyword>
<evidence type="ECO:0000256" key="11">
    <source>
        <dbReference type="ARBA" id="ARBA00022679"/>
    </source>
</evidence>
<dbReference type="SUPFAM" id="SSF51621">
    <property type="entry name" value="Phosphoenolpyruvate/pyruvate domain"/>
    <property type="match status" value="1"/>
</dbReference>
<evidence type="ECO:0000256" key="3">
    <source>
        <dbReference type="ARBA" id="ARBA00002728"/>
    </source>
</evidence>
<organism evidence="25 26">
    <name type="scientific">Vallitalea pronyensis</name>
    <dbReference type="NCBI Taxonomy" id="1348613"/>
    <lineage>
        <taxon>Bacteria</taxon>
        <taxon>Bacillati</taxon>
        <taxon>Bacillota</taxon>
        <taxon>Clostridia</taxon>
        <taxon>Lachnospirales</taxon>
        <taxon>Vallitaleaceae</taxon>
        <taxon>Vallitalea</taxon>
    </lineage>
</organism>
<dbReference type="PIRSF" id="PIRSF000732">
    <property type="entry name" value="PTS_enzyme_I"/>
    <property type="match status" value="1"/>
</dbReference>
<dbReference type="SUPFAM" id="SSF52009">
    <property type="entry name" value="Phosphohistidine domain"/>
    <property type="match status" value="1"/>
</dbReference>
<dbReference type="SUPFAM" id="SSF47831">
    <property type="entry name" value="Enzyme I of the PEP:sugar phosphotransferase system HPr-binding (sub)domain"/>
    <property type="match status" value="1"/>
</dbReference>
<dbReference type="InterPro" id="IPR040442">
    <property type="entry name" value="Pyrv_kinase-like_dom_sf"/>
</dbReference>
<comment type="similarity">
    <text evidence="5 17">Belongs to the PEP-utilizing enzyme family.</text>
</comment>
<dbReference type="Pfam" id="PF00391">
    <property type="entry name" value="PEP-utilizers"/>
    <property type="match status" value="1"/>
</dbReference>
<dbReference type="RefSeq" id="WP_212697877.1">
    <property type="nucleotide sequence ID" value="NZ_CP058649.1"/>
</dbReference>
<evidence type="ECO:0000256" key="15">
    <source>
        <dbReference type="ARBA" id="ARBA00022842"/>
    </source>
</evidence>
<dbReference type="InterPro" id="IPR015813">
    <property type="entry name" value="Pyrv/PenolPyrv_kinase-like_dom"/>
</dbReference>
<feature type="active site" description="Proton donor" evidence="18">
    <location>
        <position position="507"/>
    </location>
</feature>
<evidence type="ECO:0000256" key="19">
    <source>
        <dbReference type="PIRSR" id="PIRSR000732-2"/>
    </source>
</evidence>
<dbReference type="InterPro" id="IPR008731">
    <property type="entry name" value="PTS_EIN"/>
</dbReference>
<proteinExistence type="inferred from homology"/>
<dbReference type="InterPro" id="IPR050499">
    <property type="entry name" value="PEP-utilizing_PTS_enzyme"/>
</dbReference>
<dbReference type="Proteomes" id="UP000683246">
    <property type="component" value="Chromosome"/>
</dbReference>
<feature type="domain" description="PEP-utilising enzyme C-terminal" evidence="23">
    <location>
        <begin position="263"/>
        <end position="545"/>
    </location>
</feature>
<dbReference type="InterPro" id="IPR024692">
    <property type="entry name" value="PTS_EI"/>
</dbReference>
<evidence type="ECO:0000256" key="10">
    <source>
        <dbReference type="ARBA" id="ARBA00022597"/>
    </source>
</evidence>
<evidence type="ECO:0000259" key="23">
    <source>
        <dbReference type="Pfam" id="PF02896"/>
    </source>
</evidence>
<dbReference type="PANTHER" id="PTHR46244:SF3">
    <property type="entry name" value="PHOSPHOENOLPYRUVATE-PROTEIN PHOSPHOTRANSFERASE"/>
    <property type="match status" value="1"/>
</dbReference>
<keyword evidence="10 17" id="KW-0762">Sugar transport</keyword>
<reference evidence="25" key="1">
    <citation type="submission" date="2020-07" db="EMBL/GenBank/DDBJ databases">
        <title>Vallitalea pronyensis genome.</title>
        <authorList>
            <person name="Postec A."/>
        </authorList>
    </citation>
    <scope>NUCLEOTIDE SEQUENCE</scope>
    <source>
        <strain evidence="25">FatNI3</strain>
    </source>
</reference>
<feature type="active site" description="Tele-phosphohistidine intermediate" evidence="18">
    <location>
        <position position="194"/>
    </location>
</feature>
<feature type="binding site" evidence="19">
    <location>
        <position position="470"/>
    </location>
    <ligand>
        <name>phosphoenolpyruvate</name>
        <dbReference type="ChEBI" id="CHEBI:58702"/>
    </ligand>
</feature>
<evidence type="ECO:0000256" key="21">
    <source>
        <dbReference type="SAM" id="Coils"/>
    </source>
</evidence>
<evidence type="ECO:0000256" key="2">
    <source>
        <dbReference type="ARBA" id="ARBA00001946"/>
    </source>
</evidence>
<evidence type="ECO:0000259" key="22">
    <source>
        <dbReference type="Pfam" id="PF00391"/>
    </source>
</evidence>
<dbReference type="AlphaFoldDB" id="A0A8J8SGJ7"/>
<feature type="domain" description="Phosphotransferase system enzyme I N-terminal" evidence="24">
    <location>
        <begin position="11"/>
        <end position="131"/>
    </location>
</feature>
<keyword evidence="21" id="KW-0175">Coiled coil</keyword>
<dbReference type="PANTHER" id="PTHR46244">
    <property type="entry name" value="PHOSPHOENOLPYRUVATE-PROTEIN PHOSPHOTRANSFERASE"/>
    <property type="match status" value="1"/>
</dbReference>
<dbReference type="InterPro" id="IPR036618">
    <property type="entry name" value="PtsI_HPr-bd_sf"/>
</dbReference>
<evidence type="ECO:0000256" key="5">
    <source>
        <dbReference type="ARBA" id="ARBA00007837"/>
    </source>
</evidence>
<evidence type="ECO:0000256" key="9">
    <source>
        <dbReference type="ARBA" id="ARBA00022490"/>
    </source>
</evidence>
<keyword evidence="12 17" id="KW-0598">Phosphotransferase system</keyword>
<evidence type="ECO:0000256" key="6">
    <source>
        <dbReference type="ARBA" id="ARBA00012232"/>
    </source>
</evidence>
<evidence type="ECO:0000313" key="26">
    <source>
        <dbReference type="Proteomes" id="UP000683246"/>
    </source>
</evidence>
<protein>
    <recommendedName>
        <fullName evidence="7 17">Phosphoenolpyruvate-protein phosphotransferase</fullName>
        <ecNumber evidence="6 17">2.7.3.9</ecNumber>
    </recommendedName>
    <alternativeName>
        <fullName evidence="16 17">Phosphotransferase system, enzyme I</fullName>
    </alternativeName>
</protein>
<dbReference type="PROSITE" id="PS00370">
    <property type="entry name" value="PEP_ENZYMES_PHOS_SITE"/>
    <property type="match status" value="1"/>
</dbReference>
<dbReference type="GO" id="GO:0005737">
    <property type="term" value="C:cytoplasm"/>
    <property type="evidence" value="ECO:0007669"/>
    <property type="project" value="UniProtKB-SubCell"/>
</dbReference>
<feature type="domain" description="PEP-utilising enzyme mobile" evidence="22">
    <location>
        <begin position="158"/>
        <end position="230"/>
    </location>
</feature>
<evidence type="ECO:0000256" key="4">
    <source>
        <dbReference type="ARBA" id="ARBA00004496"/>
    </source>
</evidence>
<feature type="binding site" evidence="20">
    <location>
        <position position="460"/>
    </location>
    <ligand>
        <name>Mg(2+)</name>
        <dbReference type="ChEBI" id="CHEBI:18420"/>
    </ligand>
</feature>
<feature type="binding site" evidence="19">
    <location>
        <begin position="459"/>
        <end position="460"/>
    </location>
    <ligand>
        <name>phosphoenolpyruvate</name>
        <dbReference type="ChEBI" id="CHEBI:58702"/>
    </ligand>
</feature>
<comment type="subcellular location">
    <subcellularLocation>
        <location evidence="4 17">Cytoplasm</location>
    </subcellularLocation>
</comment>
<dbReference type="NCBIfam" id="TIGR01417">
    <property type="entry name" value="PTS_I_fam"/>
    <property type="match status" value="1"/>
</dbReference>
<gene>
    <name evidence="25" type="primary">ptsP</name>
    <name evidence="25" type="ORF">HZI73_08800</name>
</gene>
<evidence type="ECO:0000256" key="18">
    <source>
        <dbReference type="PIRSR" id="PIRSR000732-1"/>
    </source>
</evidence>
<dbReference type="GO" id="GO:0008965">
    <property type="term" value="F:phosphoenolpyruvate-protein phosphotransferase activity"/>
    <property type="evidence" value="ECO:0007669"/>
    <property type="project" value="UniProtKB-EC"/>
</dbReference>
<dbReference type="GO" id="GO:0046872">
    <property type="term" value="F:metal ion binding"/>
    <property type="evidence" value="ECO:0007669"/>
    <property type="project" value="UniProtKB-KW"/>
</dbReference>
<accession>A0A8J8SGJ7</accession>
<evidence type="ECO:0000256" key="20">
    <source>
        <dbReference type="PIRSR" id="PIRSR000732-3"/>
    </source>
</evidence>
<keyword evidence="9 17" id="KW-0963">Cytoplasm</keyword>
<evidence type="ECO:0000256" key="16">
    <source>
        <dbReference type="ARBA" id="ARBA00033235"/>
    </source>
</evidence>
<dbReference type="GO" id="GO:0016301">
    <property type="term" value="F:kinase activity"/>
    <property type="evidence" value="ECO:0007669"/>
    <property type="project" value="UniProtKB-KW"/>
</dbReference>
<evidence type="ECO:0000256" key="17">
    <source>
        <dbReference type="PIRNR" id="PIRNR000732"/>
    </source>
</evidence>
<dbReference type="GO" id="GO:0009401">
    <property type="term" value="P:phosphoenolpyruvate-dependent sugar phosphotransferase system"/>
    <property type="evidence" value="ECO:0007669"/>
    <property type="project" value="UniProtKB-KW"/>
</dbReference>
<comment type="function">
    <text evidence="3 17">General (non sugar-specific) component of the phosphoenolpyruvate-dependent sugar phosphotransferase system (sugar PTS). This major carbohydrate active-transport system catalyzes the phosphorylation of incoming sugar substrates concomitantly with their translocation across the cell membrane. Enzyme I transfers the phosphoryl group from phosphoenolpyruvate (PEP) to the phosphoryl carrier protein (HPr).</text>
</comment>
<sequence length="570" mass="64561">MFKLSHYNILKGQKASDGIGIGTVCVYEDEKVRIPEDPILSIEDGLSQFQSGHRQAIEEIDAIYRKAKATLSDEESEIFGAHKMMVEDVEYIEAIEKRIKEHMHPAKAVEEVKAYFVNMFQGLDNAYFRERALDVADVSNRLIRILLGLKEKDISHLPNETIIVAKDLTPSDTMRMEKEKVIGFIIERGGLTSHTAIIARTLGIPAIMGVQDATHHMEDGQTIIIDGQDGWVILNPDEAAKEHYHLLMKTIEEEESMLRAYVGKKAKTLNHMTCSLHANIGSVEDVAVALYYDAEGIGLFRTELLYMGKEQAPSEEEQFIIYKEVAEQMKGKEVTIRTLDVGGDKQIAYLNIQQEENPFLGYRAIRYCLDHQELFKTQLRALIRASAYGNIQIMFPMITAYEELIEAKAMLQEIKEELDRAGIAYNHHMKVGMMIETPASVILADQFAKEVDFFSIGSNDLIQYTMVADRMNTQVQKLYSPYYPAIIRAIHQVAKAAIANHIPVSICGEIASDHKLTNVWLNMGIHKLSVIPSGLLKLKHHICHMHTDNLHMDQLLQANTREEIINLLDK</sequence>
<name>A0A8J8SGJ7_9FIRM</name>
<evidence type="ECO:0000256" key="7">
    <source>
        <dbReference type="ARBA" id="ARBA00016544"/>
    </source>
</evidence>
<keyword evidence="13 17" id="KW-0479">Metal-binding</keyword>
<feature type="coiled-coil region" evidence="21">
    <location>
        <begin position="397"/>
        <end position="424"/>
    </location>
</feature>
<evidence type="ECO:0000256" key="1">
    <source>
        <dbReference type="ARBA" id="ARBA00000683"/>
    </source>
</evidence>
<feature type="binding site" evidence="19">
    <location>
        <position position="301"/>
    </location>
    <ligand>
        <name>phosphoenolpyruvate</name>
        <dbReference type="ChEBI" id="CHEBI:58702"/>
    </ligand>
</feature>
<feature type="binding site" evidence="19">
    <location>
        <position position="337"/>
    </location>
    <ligand>
        <name>phosphoenolpyruvate</name>
        <dbReference type="ChEBI" id="CHEBI:58702"/>
    </ligand>
</feature>
<dbReference type="Gene3D" id="3.20.20.60">
    <property type="entry name" value="Phosphoenolpyruvate-binding domains"/>
    <property type="match status" value="1"/>
</dbReference>